<gene>
    <name evidence="2" type="ORF">VSP0166_LOCUS9812</name>
</gene>
<feature type="domain" description="Nudix hydrolase" evidence="1">
    <location>
        <begin position="4"/>
        <end position="87"/>
    </location>
</feature>
<protein>
    <recommendedName>
        <fullName evidence="1">Nudix hydrolase domain-containing protein</fullName>
    </recommendedName>
</protein>
<dbReference type="InterPro" id="IPR000086">
    <property type="entry name" value="NUDIX_hydrolase_dom"/>
</dbReference>
<dbReference type="Gene3D" id="3.90.79.10">
    <property type="entry name" value="Nucleoside Triphosphate Pyrophosphohydrolase"/>
    <property type="match status" value="1"/>
</dbReference>
<name>A0A7S4I9Y1_9EUKA</name>
<dbReference type="AlphaFoldDB" id="A0A7S4I9Y1"/>
<accession>A0A7S4I9Y1</accession>
<evidence type="ECO:0000313" key="2">
    <source>
        <dbReference type="EMBL" id="CAE2222737.1"/>
    </source>
</evidence>
<dbReference type="EMBL" id="HBKP01013782">
    <property type="protein sequence ID" value="CAE2222737.1"/>
    <property type="molecule type" value="Transcribed_RNA"/>
</dbReference>
<organism evidence="2">
    <name type="scientific">Vannella robusta</name>
    <dbReference type="NCBI Taxonomy" id="1487602"/>
    <lineage>
        <taxon>Eukaryota</taxon>
        <taxon>Amoebozoa</taxon>
        <taxon>Discosea</taxon>
        <taxon>Flabellinia</taxon>
        <taxon>Vannellidae</taxon>
        <taxon>Vannella</taxon>
    </lineage>
</organism>
<reference evidence="2" key="1">
    <citation type="submission" date="2021-01" db="EMBL/GenBank/DDBJ databases">
        <authorList>
            <person name="Corre E."/>
            <person name="Pelletier E."/>
            <person name="Niang G."/>
            <person name="Scheremetjew M."/>
            <person name="Finn R."/>
            <person name="Kale V."/>
            <person name="Holt S."/>
            <person name="Cochrane G."/>
            <person name="Meng A."/>
            <person name="Brown T."/>
            <person name="Cohen L."/>
        </authorList>
    </citation>
    <scope>NUCLEOTIDE SEQUENCE</scope>
    <source>
        <strain evidence="2">DIVA3 518/3/11/1/6</strain>
    </source>
</reference>
<dbReference type="Pfam" id="PF00293">
    <property type="entry name" value="NUDIX"/>
    <property type="match status" value="1"/>
</dbReference>
<proteinExistence type="predicted"/>
<dbReference type="SUPFAM" id="SSF55811">
    <property type="entry name" value="Nudix"/>
    <property type="match status" value="1"/>
</dbReference>
<sequence>MTGAGCIPVSIHGGEVVLLLHSMIKQDSPKKSKKEGFYVDCGGGGRKGEELTETAIREFHEETMWVYADHLGQTHEAALTEGRNLLLDAPSSVYRALCWEYHCFLMEMPYIDPNVFNEQFEQRRKAAGEKPRQFHWLTLHEFEQCTIKPTSEKTEARIRPLYPRYNNEDLLLKVKQIAHKVATG</sequence>
<evidence type="ECO:0000259" key="1">
    <source>
        <dbReference type="Pfam" id="PF00293"/>
    </source>
</evidence>
<dbReference type="InterPro" id="IPR015797">
    <property type="entry name" value="NUDIX_hydrolase-like_dom_sf"/>
</dbReference>